<dbReference type="PANTHER" id="PTHR35104">
    <property type="entry name" value="OS03G0807000 PROTEIN"/>
    <property type="match status" value="1"/>
</dbReference>
<evidence type="ECO:0000313" key="3">
    <source>
        <dbReference type="Proteomes" id="UP000250321"/>
    </source>
</evidence>
<organism evidence="2 3">
    <name type="scientific">Prunus yedoensis var. nudiflora</name>
    <dbReference type="NCBI Taxonomy" id="2094558"/>
    <lineage>
        <taxon>Eukaryota</taxon>
        <taxon>Viridiplantae</taxon>
        <taxon>Streptophyta</taxon>
        <taxon>Embryophyta</taxon>
        <taxon>Tracheophyta</taxon>
        <taxon>Spermatophyta</taxon>
        <taxon>Magnoliopsida</taxon>
        <taxon>eudicotyledons</taxon>
        <taxon>Gunneridae</taxon>
        <taxon>Pentapetalae</taxon>
        <taxon>rosids</taxon>
        <taxon>fabids</taxon>
        <taxon>Rosales</taxon>
        <taxon>Rosaceae</taxon>
        <taxon>Amygdaloideae</taxon>
        <taxon>Amygdaleae</taxon>
        <taxon>Prunus</taxon>
    </lineage>
</organism>
<proteinExistence type="predicted"/>
<sequence length="92" mass="10219">MVLNSNVVVRVANISANICQYIACNPERLSSHQVLHLIFCFPFHQLRRRLVAFICLPYLSSSSSSEDDDGDEDSSHDSSDDLSAYASNSHSD</sequence>
<protein>
    <submittedName>
        <fullName evidence="2">Uncharacterized protein</fullName>
    </submittedName>
</protein>
<evidence type="ECO:0000256" key="1">
    <source>
        <dbReference type="SAM" id="MobiDB-lite"/>
    </source>
</evidence>
<name>A0A314UZ21_PRUYE</name>
<comment type="caution">
    <text evidence="2">The sequence shown here is derived from an EMBL/GenBank/DDBJ whole genome shotgun (WGS) entry which is preliminary data.</text>
</comment>
<dbReference type="Proteomes" id="UP000250321">
    <property type="component" value="Unassembled WGS sequence"/>
</dbReference>
<gene>
    <name evidence="2" type="ORF">Pyn_09152</name>
</gene>
<feature type="region of interest" description="Disordered" evidence="1">
    <location>
        <begin position="61"/>
        <end position="92"/>
    </location>
</feature>
<evidence type="ECO:0000313" key="2">
    <source>
        <dbReference type="EMBL" id="PQM42815.1"/>
    </source>
</evidence>
<dbReference type="AlphaFoldDB" id="A0A314UZ21"/>
<accession>A0A314UZ21</accession>
<reference evidence="2 3" key="1">
    <citation type="submission" date="2018-02" db="EMBL/GenBank/DDBJ databases">
        <title>Draft genome of wild Prunus yedoensis var. nudiflora.</title>
        <authorList>
            <person name="Baek S."/>
            <person name="Kim J.-H."/>
            <person name="Choi K."/>
            <person name="Kim G.-B."/>
            <person name="Cho A."/>
            <person name="Jang H."/>
            <person name="Shin C.-H."/>
            <person name="Yu H.-J."/>
            <person name="Mun J.-H."/>
        </authorList>
    </citation>
    <scope>NUCLEOTIDE SEQUENCE [LARGE SCALE GENOMIC DNA]</scope>
    <source>
        <strain evidence="3">cv. Jeju island</strain>
        <tissue evidence="2">Leaf</tissue>
    </source>
</reference>
<dbReference type="EMBL" id="PJQY01002764">
    <property type="protein sequence ID" value="PQM42815.1"/>
    <property type="molecule type" value="Genomic_DNA"/>
</dbReference>
<dbReference type="OrthoDB" id="1935666at2759"/>
<keyword evidence="3" id="KW-1185">Reference proteome</keyword>
<dbReference type="PANTHER" id="PTHR35104:SF13">
    <property type="entry name" value="OS03G0807000 PROTEIN"/>
    <property type="match status" value="1"/>
</dbReference>